<comment type="function">
    <text evidence="8">Ligates lysine onto the cytidine present at position 34 of the AUA codon-specific tRNA(Ile) that contains the anticodon CAU, in an ATP-dependent manner. Cytidine is converted to lysidine, thus changing the amino acid specificity of the tRNA from methionine to isoleucine.</text>
</comment>
<dbReference type="GO" id="GO:0005737">
    <property type="term" value="C:cytoplasm"/>
    <property type="evidence" value="ECO:0007669"/>
    <property type="project" value="UniProtKB-SubCell"/>
</dbReference>
<dbReference type="NCBIfam" id="TIGR02432">
    <property type="entry name" value="lysidine_TilS_N"/>
    <property type="match status" value="1"/>
</dbReference>
<dbReference type="Gene3D" id="3.40.50.620">
    <property type="entry name" value="HUPs"/>
    <property type="match status" value="1"/>
</dbReference>
<dbReference type="RefSeq" id="WP_092073684.1">
    <property type="nucleotide sequence ID" value="NZ_FNHB01000006.1"/>
</dbReference>
<dbReference type="Proteomes" id="UP000214880">
    <property type="component" value="Unassembled WGS sequence"/>
</dbReference>
<evidence type="ECO:0000256" key="6">
    <source>
        <dbReference type="ARBA" id="ARBA00022840"/>
    </source>
</evidence>
<evidence type="ECO:0000256" key="8">
    <source>
        <dbReference type="HAMAP-Rule" id="MF_01161"/>
    </source>
</evidence>
<dbReference type="Gene3D" id="1.20.59.20">
    <property type="match status" value="1"/>
</dbReference>
<evidence type="ECO:0000256" key="1">
    <source>
        <dbReference type="ARBA" id="ARBA00004496"/>
    </source>
</evidence>
<dbReference type="InterPro" id="IPR012796">
    <property type="entry name" value="Lysidine-tRNA-synth_C"/>
</dbReference>
<dbReference type="EC" id="6.3.4.19" evidence="8"/>
<comment type="catalytic activity">
    <reaction evidence="7 8">
        <text>cytidine(34) in tRNA(Ile2) + L-lysine + ATP = lysidine(34) in tRNA(Ile2) + AMP + diphosphate + H(+)</text>
        <dbReference type="Rhea" id="RHEA:43744"/>
        <dbReference type="Rhea" id="RHEA-COMP:10625"/>
        <dbReference type="Rhea" id="RHEA-COMP:10670"/>
        <dbReference type="ChEBI" id="CHEBI:15378"/>
        <dbReference type="ChEBI" id="CHEBI:30616"/>
        <dbReference type="ChEBI" id="CHEBI:32551"/>
        <dbReference type="ChEBI" id="CHEBI:33019"/>
        <dbReference type="ChEBI" id="CHEBI:82748"/>
        <dbReference type="ChEBI" id="CHEBI:83665"/>
        <dbReference type="ChEBI" id="CHEBI:456215"/>
        <dbReference type="EC" id="6.3.4.19"/>
    </reaction>
</comment>
<keyword evidence="6 8" id="KW-0067">ATP-binding</keyword>
<dbReference type="Pfam" id="PF01171">
    <property type="entry name" value="ATP_bind_3"/>
    <property type="match status" value="1"/>
</dbReference>
<comment type="subcellular location">
    <subcellularLocation>
        <location evidence="1 8">Cytoplasm</location>
    </subcellularLocation>
</comment>
<dbReference type="SUPFAM" id="SSF52402">
    <property type="entry name" value="Adenine nucleotide alpha hydrolases-like"/>
    <property type="match status" value="1"/>
</dbReference>
<keyword evidence="3 8" id="KW-0436">Ligase</keyword>
<evidence type="ECO:0000259" key="9">
    <source>
        <dbReference type="SMART" id="SM00977"/>
    </source>
</evidence>
<evidence type="ECO:0000313" key="11">
    <source>
        <dbReference type="Proteomes" id="UP000214880"/>
    </source>
</evidence>
<gene>
    <name evidence="8" type="primary">tilS</name>
    <name evidence="10" type="ORF">SAMN04488502_106126</name>
</gene>
<evidence type="ECO:0000256" key="4">
    <source>
        <dbReference type="ARBA" id="ARBA00022694"/>
    </source>
</evidence>
<feature type="domain" description="Lysidine-tRNA(Ile) synthetase C-terminal" evidence="9">
    <location>
        <begin position="382"/>
        <end position="454"/>
    </location>
</feature>
<dbReference type="Pfam" id="PF11734">
    <property type="entry name" value="TilS_C"/>
    <property type="match status" value="1"/>
</dbReference>
<dbReference type="InterPro" id="IPR012094">
    <property type="entry name" value="tRNA_Ile_lys_synt"/>
</dbReference>
<name>A0A1G9V0F3_9FIRM</name>
<keyword evidence="11" id="KW-1185">Reference proteome</keyword>
<sequence>MLEKIESWINRYELLNSGDFVLAACSGGPDSLALVHSLVRLRSKYKIRLAVAHVDHMLRGEDSEADAEFVAKFCRQLNLACYRTAVDVPGYIAETGRSLQDAARKLRYEYLRQTALGIGQAKIATGHHRDDQAETILINLLRGAGSTGLSGMKPYHAGIIRPLLGISRAEIEQYCQNQGLIPRQDSSNFKTDYLRNRIRLNLLPELEQNYNQAIKETLCRTAELIGGELDFIRQTLVDVWPQIVREEQDRFFVRRSGLAGLHIAQQREIIRLAIEKKQGSSRGITFVHVEKLIEMALTGRTGSVLELPGRLRARAGYDEVEVYRQAEPELSPPVAARRLNLPGKTYVPELHLTIVAELCTAVPEKLPPASAVFAWSELEPPLYIRTRRDGDRFRPKGFNGSKKVKDFFIDAKIPREKRAITPIIYDGKGILWVGGYRQAERGGIPVDTQQFLQLSLCTGEEHHD</sequence>
<dbReference type="HAMAP" id="MF_01161">
    <property type="entry name" value="tRNA_Ile_lys_synt"/>
    <property type="match status" value="1"/>
</dbReference>
<dbReference type="SUPFAM" id="SSF82829">
    <property type="entry name" value="MesJ substrate recognition domain-like"/>
    <property type="match status" value="1"/>
</dbReference>
<dbReference type="EMBL" id="FNHB01000006">
    <property type="protein sequence ID" value="SDM65599.1"/>
    <property type="molecule type" value="Genomic_DNA"/>
</dbReference>
<dbReference type="OrthoDB" id="9807403at2"/>
<evidence type="ECO:0000256" key="5">
    <source>
        <dbReference type="ARBA" id="ARBA00022741"/>
    </source>
</evidence>
<feature type="binding site" evidence="8">
    <location>
        <begin position="26"/>
        <end position="31"/>
    </location>
    <ligand>
        <name>ATP</name>
        <dbReference type="ChEBI" id="CHEBI:30616"/>
    </ligand>
</feature>
<dbReference type="PANTHER" id="PTHR43033">
    <property type="entry name" value="TRNA(ILE)-LYSIDINE SYNTHASE-RELATED"/>
    <property type="match status" value="1"/>
</dbReference>
<dbReference type="GO" id="GO:0005524">
    <property type="term" value="F:ATP binding"/>
    <property type="evidence" value="ECO:0007669"/>
    <property type="project" value="UniProtKB-UniRule"/>
</dbReference>
<dbReference type="PANTHER" id="PTHR43033:SF1">
    <property type="entry name" value="TRNA(ILE)-LYSIDINE SYNTHASE-RELATED"/>
    <property type="match status" value="1"/>
</dbReference>
<evidence type="ECO:0000313" key="10">
    <source>
        <dbReference type="EMBL" id="SDM65599.1"/>
    </source>
</evidence>
<comment type="similarity">
    <text evidence="8">Belongs to the tRNA(Ile)-lysidine synthase family.</text>
</comment>
<protein>
    <recommendedName>
        <fullName evidence="8">tRNA(Ile)-lysidine synthase</fullName>
        <ecNumber evidence="8">6.3.4.19</ecNumber>
    </recommendedName>
    <alternativeName>
        <fullName evidence="8">tRNA(Ile)-2-lysyl-cytidine synthase</fullName>
    </alternativeName>
    <alternativeName>
        <fullName evidence="8">tRNA(Ile)-lysidine synthetase</fullName>
    </alternativeName>
</protein>
<keyword evidence="2 8" id="KW-0963">Cytoplasm</keyword>
<evidence type="ECO:0000256" key="2">
    <source>
        <dbReference type="ARBA" id="ARBA00022490"/>
    </source>
</evidence>
<dbReference type="GO" id="GO:0032267">
    <property type="term" value="F:tRNA(Ile)-lysidine synthase activity"/>
    <property type="evidence" value="ECO:0007669"/>
    <property type="project" value="UniProtKB-EC"/>
</dbReference>
<dbReference type="SMART" id="SM00977">
    <property type="entry name" value="TilS_C"/>
    <property type="match status" value="1"/>
</dbReference>
<reference evidence="10 11" key="1">
    <citation type="submission" date="2016-10" db="EMBL/GenBank/DDBJ databases">
        <authorList>
            <person name="de Groot N.N."/>
        </authorList>
    </citation>
    <scope>NUCLEOTIDE SEQUENCE [LARGE SCALE GENOMIC DNA]</scope>
    <source>
        <strain evidence="10 11">DSM 1736</strain>
    </source>
</reference>
<dbReference type="NCBIfam" id="TIGR02433">
    <property type="entry name" value="lysidine_TilS_C"/>
    <property type="match status" value="1"/>
</dbReference>
<dbReference type="SUPFAM" id="SSF56037">
    <property type="entry name" value="PheT/TilS domain"/>
    <property type="match status" value="1"/>
</dbReference>
<dbReference type="InterPro" id="IPR011063">
    <property type="entry name" value="TilS/TtcA_N"/>
</dbReference>
<dbReference type="CDD" id="cd01992">
    <property type="entry name" value="TilS_N"/>
    <property type="match status" value="1"/>
</dbReference>
<dbReference type="STRING" id="146817.SAMN04488502_106126"/>
<proteinExistence type="inferred from homology"/>
<organism evidence="10 11">
    <name type="scientific">Dendrosporobacter quercicolus</name>
    <dbReference type="NCBI Taxonomy" id="146817"/>
    <lineage>
        <taxon>Bacteria</taxon>
        <taxon>Bacillati</taxon>
        <taxon>Bacillota</taxon>
        <taxon>Negativicutes</taxon>
        <taxon>Selenomonadales</taxon>
        <taxon>Sporomusaceae</taxon>
        <taxon>Dendrosporobacter</taxon>
    </lineage>
</organism>
<keyword evidence="5 8" id="KW-0547">Nucleotide-binding</keyword>
<dbReference type="GO" id="GO:0006400">
    <property type="term" value="P:tRNA modification"/>
    <property type="evidence" value="ECO:0007669"/>
    <property type="project" value="UniProtKB-UniRule"/>
</dbReference>
<keyword evidence="4 8" id="KW-0819">tRNA processing</keyword>
<dbReference type="AlphaFoldDB" id="A0A1G9V0F3"/>
<evidence type="ECO:0000256" key="7">
    <source>
        <dbReference type="ARBA" id="ARBA00048539"/>
    </source>
</evidence>
<evidence type="ECO:0000256" key="3">
    <source>
        <dbReference type="ARBA" id="ARBA00022598"/>
    </source>
</evidence>
<dbReference type="InterPro" id="IPR014729">
    <property type="entry name" value="Rossmann-like_a/b/a_fold"/>
</dbReference>
<accession>A0A1G9V0F3</accession>
<comment type="domain">
    <text evidence="8">The N-terminal region contains the highly conserved SGGXDS motif, predicted to be a P-loop motif involved in ATP binding.</text>
</comment>
<dbReference type="InterPro" id="IPR012795">
    <property type="entry name" value="tRNA_Ile_lys_synt_N"/>
</dbReference>